<protein>
    <submittedName>
        <fullName evidence="1">Uncharacterized protein</fullName>
    </submittedName>
</protein>
<name>A0A166V881_9AGAM</name>
<dbReference type="OrthoDB" id="3308241at2759"/>
<proteinExistence type="predicted"/>
<evidence type="ECO:0000313" key="2">
    <source>
        <dbReference type="Proteomes" id="UP000076532"/>
    </source>
</evidence>
<evidence type="ECO:0000313" key="1">
    <source>
        <dbReference type="EMBL" id="KZP32445.1"/>
    </source>
</evidence>
<reference evidence="1 2" key="1">
    <citation type="journal article" date="2016" name="Mol. Biol. Evol.">
        <title>Comparative Genomics of Early-Diverging Mushroom-Forming Fungi Provides Insights into the Origins of Lignocellulose Decay Capabilities.</title>
        <authorList>
            <person name="Nagy L.G."/>
            <person name="Riley R."/>
            <person name="Tritt A."/>
            <person name="Adam C."/>
            <person name="Daum C."/>
            <person name="Floudas D."/>
            <person name="Sun H."/>
            <person name="Yadav J.S."/>
            <person name="Pangilinan J."/>
            <person name="Larsson K.H."/>
            <person name="Matsuura K."/>
            <person name="Barry K."/>
            <person name="Labutti K."/>
            <person name="Kuo R."/>
            <person name="Ohm R.A."/>
            <person name="Bhattacharya S.S."/>
            <person name="Shirouzu T."/>
            <person name="Yoshinaga Y."/>
            <person name="Martin F.M."/>
            <person name="Grigoriev I.V."/>
            <person name="Hibbett D.S."/>
        </authorList>
    </citation>
    <scope>NUCLEOTIDE SEQUENCE [LARGE SCALE GENOMIC DNA]</scope>
    <source>
        <strain evidence="1 2">CBS 109695</strain>
    </source>
</reference>
<organism evidence="1 2">
    <name type="scientific">Athelia psychrophila</name>
    <dbReference type="NCBI Taxonomy" id="1759441"/>
    <lineage>
        <taxon>Eukaryota</taxon>
        <taxon>Fungi</taxon>
        <taxon>Dikarya</taxon>
        <taxon>Basidiomycota</taxon>
        <taxon>Agaricomycotina</taxon>
        <taxon>Agaricomycetes</taxon>
        <taxon>Agaricomycetidae</taxon>
        <taxon>Atheliales</taxon>
        <taxon>Atheliaceae</taxon>
        <taxon>Athelia</taxon>
    </lineage>
</organism>
<gene>
    <name evidence="1" type="ORF">FIBSPDRAFT_518866</name>
</gene>
<dbReference type="Proteomes" id="UP000076532">
    <property type="component" value="Unassembled WGS sequence"/>
</dbReference>
<dbReference type="AlphaFoldDB" id="A0A166V881"/>
<sequence length="475" mass="53687">MTWTSKQIESFPSQELERRLYATTIDQTVAIGFPKSIRDWKELVAPHTPSESDIVSLNRGLPPDNITHLVVWLMGHATRYIEITHPSVILHIKGLVVIWPTIWIWIRLLHTQVVNARDQIPLLSERQLQTENTRYSVLVSALLFFLGYHKSGRGRPTGSTLKQLSTLVKKTDGVLQMLSTSWIEEGKEVRAIMGFPSSGIYSESLSHARSEIEKLIIAGCGGSAEEVAKVAFRRVAHNLHWLEQQDAKTRLDPDTLQTDRCDQLREDVAYVHSMYMMDGPSPALCGAFRVHTGCVTLFVDVMCFTLALHDPPAQLKLFWLSLHTIMTNITEVQPHSGFLELLETPFLGFITRAGLLIRKFPEPLQPTANAFSDYCIDLLRKLALFCIYRPILSRINRGLRVTAISAFMDRSDVPIAAGLLNLRSTIGPLLEANETYKRSPPPIFCCGSRQVSLRFICEETSYTSSEYYSVRFRGQ</sequence>
<accession>A0A166V881</accession>
<keyword evidence="2" id="KW-1185">Reference proteome</keyword>
<dbReference type="EMBL" id="KV417486">
    <property type="protein sequence ID" value="KZP32445.1"/>
    <property type="molecule type" value="Genomic_DNA"/>
</dbReference>